<gene>
    <name evidence="2" type="ORF">CR165_23255</name>
</gene>
<dbReference type="InterPro" id="IPR005064">
    <property type="entry name" value="BUG"/>
</dbReference>
<accession>A0A2U1UXM7</accession>
<comment type="similarity">
    <text evidence="1">Belongs to the UPF0065 (bug) family.</text>
</comment>
<proteinExistence type="inferred from homology"/>
<keyword evidence="3" id="KW-1185">Reference proteome</keyword>
<dbReference type="AlphaFoldDB" id="A0A2U1UXM7"/>
<comment type="caution">
    <text evidence="2">The sequence shown here is derived from an EMBL/GenBank/DDBJ whole genome shotgun (WGS) entry which is preliminary data.</text>
</comment>
<evidence type="ECO:0000313" key="2">
    <source>
        <dbReference type="EMBL" id="PWC26424.1"/>
    </source>
</evidence>
<protein>
    <submittedName>
        <fullName evidence="2">ABC transporter substrate-binding protein</fullName>
    </submittedName>
</protein>
<dbReference type="EMBL" id="PDOA01000041">
    <property type="protein sequence ID" value="PWC26424.1"/>
    <property type="molecule type" value="Genomic_DNA"/>
</dbReference>
<dbReference type="InterPro" id="IPR042100">
    <property type="entry name" value="Bug_dom1"/>
</dbReference>
<evidence type="ECO:0000313" key="3">
    <source>
        <dbReference type="Proteomes" id="UP000245048"/>
    </source>
</evidence>
<sequence>MGRILAERLREALGQTVVVENRAGAAGSIGMANVANADPDGYSIVLGTLGTHAITPVLIPKSGVDLAKDLVPCGMVGALPNVLVVNKSSDFKSLADLVERARKRPDEVSCGTFGPGSSPHVVTEMFQKSAGFKALQVPFTGSGTAITALISGQLDFLFDSITTSVGHIKGDAVRAFAVSSAKRSAVLADVPTMKELGFPDVDYSLWLCVYAPLRTPPEILAKLQEGIQRISADKGYVAQLEERGAERFAVPSGELQSFVSAETQRWRGFLQQADIKPAQ</sequence>
<dbReference type="SUPFAM" id="SSF53850">
    <property type="entry name" value="Periplasmic binding protein-like II"/>
    <property type="match status" value="1"/>
</dbReference>
<dbReference type="Proteomes" id="UP000245048">
    <property type="component" value="Unassembled WGS sequence"/>
</dbReference>
<name>A0A2U1UXM7_9PROT</name>
<evidence type="ECO:0000256" key="1">
    <source>
        <dbReference type="ARBA" id="ARBA00006987"/>
    </source>
</evidence>
<dbReference type="Gene3D" id="3.40.190.10">
    <property type="entry name" value="Periplasmic binding protein-like II"/>
    <property type="match status" value="1"/>
</dbReference>
<dbReference type="Pfam" id="PF03401">
    <property type="entry name" value="TctC"/>
    <property type="match status" value="1"/>
</dbReference>
<dbReference type="OrthoDB" id="7247861at2"/>
<organism evidence="2 3">
    <name type="scientific">Teichococcus aestuarii</name>
    <dbReference type="NCBI Taxonomy" id="568898"/>
    <lineage>
        <taxon>Bacteria</taxon>
        <taxon>Pseudomonadati</taxon>
        <taxon>Pseudomonadota</taxon>
        <taxon>Alphaproteobacteria</taxon>
        <taxon>Acetobacterales</taxon>
        <taxon>Roseomonadaceae</taxon>
        <taxon>Roseomonas</taxon>
    </lineage>
</organism>
<dbReference type="PIRSF" id="PIRSF017082">
    <property type="entry name" value="YflP"/>
    <property type="match status" value="1"/>
</dbReference>
<dbReference type="PANTHER" id="PTHR42928">
    <property type="entry name" value="TRICARBOXYLATE-BINDING PROTEIN"/>
    <property type="match status" value="1"/>
</dbReference>
<reference evidence="3" key="1">
    <citation type="submission" date="2017-10" db="EMBL/GenBank/DDBJ databases">
        <authorList>
            <person name="Toshchakov S.V."/>
            <person name="Goeva M.A."/>
        </authorList>
    </citation>
    <scope>NUCLEOTIDE SEQUENCE [LARGE SCALE GENOMIC DNA]</scope>
    <source>
        <strain evidence="3">JR1/69-1-13</strain>
    </source>
</reference>
<dbReference type="CDD" id="cd07012">
    <property type="entry name" value="PBP2_Bug_TTT"/>
    <property type="match status" value="1"/>
</dbReference>
<dbReference type="PANTHER" id="PTHR42928:SF5">
    <property type="entry name" value="BLR1237 PROTEIN"/>
    <property type="match status" value="1"/>
</dbReference>
<dbReference type="Gene3D" id="3.40.190.150">
    <property type="entry name" value="Bordetella uptake gene, domain 1"/>
    <property type="match status" value="1"/>
</dbReference>